<sequence>MKRGIAILLAALLLGLCACSPTGADASEPGGTQPVTQPATQPATRGTEPETTSEPPTQETDPTAETPEEPEINEAFTAAVPDAPEGALGVMFNEPLDGLELTVTQNGPAGEYDRAYIVAKYVGSWVNVFGVTWESGRLNVGDKALYSFRTGQGDVIGGSFDRPDGGAMYYLTVTAPDGSDFGEYLTYNGRWGSPQKEYLMDTCWNAEAVLREAAGADEDWELYDSRLIQDDGIPYVCFRLEGETEQYALVPPDGSCVYAAELDPDTDRYCITGVF</sequence>
<gene>
    <name evidence="3" type="ORF">WMO66_00585</name>
</gene>
<feature type="chain" id="PRO_5047300702" evidence="2">
    <location>
        <begin position="27"/>
        <end position="275"/>
    </location>
</feature>
<evidence type="ECO:0000313" key="4">
    <source>
        <dbReference type="Proteomes" id="UP001491552"/>
    </source>
</evidence>
<evidence type="ECO:0000313" key="3">
    <source>
        <dbReference type="EMBL" id="MEQ2509752.1"/>
    </source>
</evidence>
<reference evidence="3 4" key="1">
    <citation type="submission" date="2024-03" db="EMBL/GenBank/DDBJ databases">
        <title>Human intestinal bacterial collection.</title>
        <authorList>
            <person name="Pauvert C."/>
            <person name="Hitch T.C.A."/>
            <person name="Clavel T."/>
        </authorList>
    </citation>
    <scope>NUCLEOTIDE SEQUENCE [LARGE SCALE GENOMIC DNA]</scope>
    <source>
        <strain evidence="3 4">CLA-AA-H192</strain>
    </source>
</reference>
<feature type="region of interest" description="Disordered" evidence="1">
    <location>
        <begin position="23"/>
        <end position="68"/>
    </location>
</feature>
<dbReference type="RefSeq" id="WP_349134463.1">
    <property type="nucleotide sequence ID" value="NZ_JBBMFF010000048.1"/>
</dbReference>
<feature type="signal peptide" evidence="2">
    <location>
        <begin position="1"/>
        <end position="26"/>
    </location>
</feature>
<keyword evidence="2" id="KW-0732">Signal</keyword>
<evidence type="ECO:0000256" key="2">
    <source>
        <dbReference type="SAM" id="SignalP"/>
    </source>
</evidence>
<accession>A0ABV1G2W7</accession>
<proteinExistence type="predicted"/>
<feature type="compositionally biased region" description="Polar residues" evidence="1">
    <location>
        <begin position="33"/>
        <end position="44"/>
    </location>
</feature>
<organism evidence="3 4">
    <name type="scientific">Faecousia intestinalis</name>
    <dbReference type="NCBI Taxonomy" id="3133167"/>
    <lineage>
        <taxon>Bacteria</taxon>
        <taxon>Bacillati</taxon>
        <taxon>Bacillota</taxon>
        <taxon>Clostridia</taxon>
        <taxon>Eubacteriales</taxon>
        <taxon>Oscillospiraceae</taxon>
        <taxon>Faecousia</taxon>
    </lineage>
</organism>
<evidence type="ECO:0000256" key="1">
    <source>
        <dbReference type="SAM" id="MobiDB-lite"/>
    </source>
</evidence>
<keyword evidence="4" id="KW-1185">Reference proteome</keyword>
<dbReference type="PROSITE" id="PS51257">
    <property type="entry name" value="PROKAR_LIPOPROTEIN"/>
    <property type="match status" value="1"/>
</dbReference>
<dbReference type="EMBL" id="JBBMFF010000048">
    <property type="protein sequence ID" value="MEQ2509752.1"/>
    <property type="molecule type" value="Genomic_DNA"/>
</dbReference>
<protein>
    <submittedName>
        <fullName evidence="3">Uncharacterized protein</fullName>
    </submittedName>
</protein>
<comment type="caution">
    <text evidence="3">The sequence shown here is derived from an EMBL/GenBank/DDBJ whole genome shotgun (WGS) entry which is preliminary data.</text>
</comment>
<dbReference type="Proteomes" id="UP001491552">
    <property type="component" value="Unassembled WGS sequence"/>
</dbReference>
<name>A0ABV1G2W7_9FIRM</name>
<feature type="compositionally biased region" description="Low complexity" evidence="1">
    <location>
        <begin position="49"/>
        <end position="65"/>
    </location>
</feature>